<accession>A0A084B9I4</accession>
<dbReference type="OrthoDB" id="630188at2759"/>
<keyword evidence="1" id="KW-1133">Transmembrane helix</keyword>
<protein>
    <recommendedName>
        <fullName evidence="2">Calcineurin-like phosphoesterase domain-containing protein</fullName>
    </recommendedName>
</protein>
<dbReference type="SUPFAM" id="SSF56300">
    <property type="entry name" value="Metallo-dependent phosphatases"/>
    <property type="match status" value="1"/>
</dbReference>
<dbReference type="InterPro" id="IPR029052">
    <property type="entry name" value="Metallo-depent_PP-like"/>
</dbReference>
<dbReference type="AlphaFoldDB" id="A0A084B9I4"/>
<feature type="transmembrane region" description="Helical" evidence="1">
    <location>
        <begin position="20"/>
        <end position="43"/>
    </location>
</feature>
<dbReference type="Gene3D" id="3.60.21.10">
    <property type="match status" value="1"/>
</dbReference>
<evidence type="ECO:0000313" key="3">
    <source>
        <dbReference type="EMBL" id="KEY74213.1"/>
    </source>
</evidence>
<reference evidence="3 4" key="1">
    <citation type="journal article" date="2014" name="BMC Genomics">
        <title>Comparative genome sequencing reveals chemotype-specific gene clusters in the toxigenic black mold Stachybotrys.</title>
        <authorList>
            <person name="Semeiks J."/>
            <person name="Borek D."/>
            <person name="Otwinowski Z."/>
            <person name="Grishin N.V."/>
        </authorList>
    </citation>
    <scope>NUCLEOTIDE SEQUENCE [LARGE SCALE GENOMIC DNA]</scope>
    <source>
        <strain evidence="4">CBS 109288 / IBT 7711</strain>
    </source>
</reference>
<dbReference type="Pfam" id="PF00149">
    <property type="entry name" value="Metallophos"/>
    <property type="match status" value="1"/>
</dbReference>
<dbReference type="PANTHER" id="PTHR12905:SF18">
    <property type="entry name" value="ESTER HYDROLASE, PUTATIVE (AFU_ORTHOLOGUE AFUA_4G03130)-RELATED"/>
    <property type="match status" value="1"/>
</dbReference>
<name>A0A084B9I4_STACB</name>
<dbReference type="Proteomes" id="UP000028045">
    <property type="component" value="Unassembled WGS sequence"/>
</dbReference>
<sequence>MGLLAWIGLRRRNQWEPLTLLDHLLISPLNFFAIQFYHFILFLRGRPFRPPLHKAPIKVVCISDTHDQTVEIPEGDILIHAGDLTNAGTVSDIQKQLDWLKSQPHSIKIVIAGNHDSYFDPTSRVEEDVRSRVKVNLNGLVYLESSMTVQEIKGRRLNIFGVPDIPKCGPKNFAFQYTDKDHPWLSKVPPQTDILITHCPPKFHKDLDLGCPHLLREVWRVKPRLHVFGHVHWAYGQESVYFDELQATYERFLARPRTGFIRDFVPSRAWLDILRIIYHGVDSVLWKWIMGGPGSNNGSIMVNAAQMYGNSGKVVSRPVVVYL</sequence>
<dbReference type="HOGENOM" id="CLU_041441_3_0_1"/>
<dbReference type="GO" id="GO:0016787">
    <property type="term" value="F:hydrolase activity"/>
    <property type="evidence" value="ECO:0007669"/>
    <property type="project" value="InterPro"/>
</dbReference>
<dbReference type="EMBL" id="KL647645">
    <property type="protein sequence ID" value="KEY74213.1"/>
    <property type="molecule type" value="Genomic_DNA"/>
</dbReference>
<dbReference type="PANTHER" id="PTHR12905">
    <property type="entry name" value="METALLOPHOSPHOESTERASE"/>
    <property type="match status" value="1"/>
</dbReference>
<evidence type="ECO:0000259" key="2">
    <source>
        <dbReference type="Pfam" id="PF00149"/>
    </source>
</evidence>
<dbReference type="InterPro" id="IPR004843">
    <property type="entry name" value="Calcineurin-like_PHP"/>
</dbReference>
<dbReference type="InterPro" id="IPR051693">
    <property type="entry name" value="UPF0046_metallophosphoest"/>
</dbReference>
<dbReference type="CDD" id="cd07379">
    <property type="entry name" value="MPP_239FB"/>
    <property type="match status" value="1"/>
</dbReference>
<gene>
    <name evidence="3" type="ORF">S7711_00369</name>
</gene>
<organism evidence="3 4">
    <name type="scientific">Stachybotrys chartarum (strain CBS 109288 / IBT 7711)</name>
    <name type="common">Toxic black mold</name>
    <name type="synonym">Stilbospora chartarum</name>
    <dbReference type="NCBI Taxonomy" id="1280523"/>
    <lineage>
        <taxon>Eukaryota</taxon>
        <taxon>Fungi</taxon>
        <taxon>Dikarya</taxon>
        <taxon>Ascomycota</taxon>
        <taxon>Pezizomycotina</taxon>
        <taxon>Sordariomycetes</taxon>
        <taxon>Hypocreomycetidae</taxon>
        <taxon>Hypocreales</taxon>
        <taxon>Stachybotryaceae</taxon>
        <taxon>Stachybotrys</taxon>
    </lineage>
</organism>
<evidence type="ECO:0000256" key="1">
    <source>
        <dbReference type="SAM" id="Phobius"/>
    </source>
</evidence>
<proteinExistence type="predicted"/>
<keyword evidence="1" id="KW-0812">Transmembrane</keyword>
<keyword evidence="4" id="KW-1185">Reference proteome</keyword>
<keyword evidence="1" id="KW-0472">Membrane</keyword>
<feature type="domain" description="Calcineurin-like phosphoesterase" evidence="2">
    <location>
        <begin position="58"/>
        <end position="233"/>
    </location>
</feature>
<evidence type="ECO:0000313" key="4">
    <source>
        <dbReference type="Proteomes" id="UP000028045"/>
    </source>
</evidence>